<dbReference type="GO" id="GO:0030295">
    <property type="term" value="F:protein kinase activator activity"/>
    <property type="evidence" value="ECO:0007669"/>
    <property type="project" value="TreeGrafter"/>
</dbReference>
<dbReference type="AlphaFoldDB" id="A0A9D6QM24"/>
<keyword evidence="2" id="KW-0813">Transport</keyword>
<protein>
    <submittedName>
        <fullName evidence="2">PTS sugar transporter subunit IIA</fullName>
    </submittedName>
</protein>
<dbReference type="PROSITE" id="PS51094">
    <property type="entry name" value="PTS_EIIA_TYPE_2"/>
    <property type="match status" value="1"/>
</dbReference>
<reference evidence="2" key="1">
    <citation type="submission" date="2020-07" db="EMBL/GenBank/DDBJ databases">
        <title>Huge and variable diversity of episymbiotic CPR bacteria and DPANN archaea in groundwater ecosystems.</title>
        <authorList>
            <person name="He C.Y."/>
            <person name="Keren R."/>
            <person name="Whittaker M."/>
            <person name="Farag I.F."/>
            <person name="Doudna J."/>
            <person name="Cate J.H.D."/>
            <person name="Banfield J.F."/>
        </authorList>
    </citation>
    <scope>NUCLEOTIDE SEQUENCE</scope>
    <source>
        <strain evidence="2">NC_groundwater_928_Pr1_S-0.2um_72_17</strain>
    </source>
</reference>
<accession>A0A9D6QM24</accession>
<dbReference type="SUPFAM" id="SSF55804">
    <property type="entry name" value="Phoshotransferase/anion transport protein"/>
    <property type="match status" value="1"/>
</dbReference>
<dbReference type="PANTHER" id="PTHR47738:SF1">
    <property type="entry name" value="NITROGEN REGULATORY PROTEIN"/>
    <property type="match status" value="1"/>
</dbReference>
<keyword evidence="2" id="KW-0762">Sugar transport</keyword>
<dbReference type="PANTHER" id="PTHR47738">
    <property type="entry name" value="PTS SYSTEM FRUCTOSE-LIKE EIIA COMPONENT-RELATED"/>
    <property type="match status" value="1"/>
</dbReference>
<dbReference type="Proteomes" id="UP000807850">
    <property type="component" value="Unassembled WGS sequence"/>
</dbReference>
<dbReference type="Gene3D" id="3.40.930.10">
    <property type="entry name" value="Mannitol-specific EII, Chain A"/>
    <property type="match status" value="1"/>
</dbReference>
<dbReference type="EMBL" id="JACQAY010000100">
    <property type="protein sequence ID" value="MBI3539303.1"/>
    <property type="molecule type" value="Genomic_DNA"/>
</dbReference>
<feature type="domain" description="PTS EIIA type-2" evidence="1">
    <location>
        <begin position="8"/>
        <end position="153"/>
    </location>
</feature>
<evidence type="ECO:0000259" key="1">
    <source>
        <dbReference type="PROSITE" id="PS51094"/>
    </source>
</evidence>
<evidence type="ECO:0000313" key="2">
    <source>
        <dbReference type="EMBL" id="MBI3539303.1"/>
    </source>
</evidence>
<gene>
    <name evidence="2" type="ORF">HY076_03415</name>
</gene>
<dbReference type="InterPro" id="IPR016152">
    <property type="entry name" value="PTrfase/Anion_transptr"/>
</dbReference>
<comment type="caution">
    <text evidence="2">The sequence shown here is derived from an EMBL/GenBank/DDBJ whole genome shotgun (WGS) entry which is preliminary data.</text>
</comment>
<dbReference type="InterPro" id="IPR051541">
    <property type="entry name" value="PTS_SugarTrans_NitroReg"/>
</dbReference>
<proteinExistence type="predicted"/>
<name>A0A9D6QM24_UNCEI</name>
<dbReference type="Pfam" id="PF00359">
    <property type="entry name" value="PTS_EIIA_2"/>
    <property type="match status" value="1"/>
</dbReference>
<dbReference type="InterPro" id="IPR002178">
    <property type="entry name" value="PTS_EIIA_type-2_dom"/>
</dbReference>
<sequence>MTLGTTLSVLDPSLYIPDLKARKRDAALAELAELAQRQGVVRGASLLLDLLLLRERLGTTAVGKGVALPAARSLTVERPQLVIARSRRGIDWSAFDGEPVSLVLLALSPAESSDAAHHAFVARGAAVARLQRNRQKLLEAPNVETVMTVLREVTA</sequence>
<organism evidence="2 3">
    <name type="scientific">Eiseniibacteriota bacterium</name>
    <dbReference type="NCBI Taxonomy" id="2212470"/>
    <lineage>
        <taxon>Bacteria</taxon>
        <taxon>Candidatus Eiseniibacteriota</taxon>
    </lineage>
</organism>
<evidence type="ECO:0000313" key="3">
    <source>
        <dbReference type="Proteomes" id="UP000807850"/>
    </source>
</evidence>